<dbReference type="AlphaFoldDB" id="A0A6A4HVM8"/>
<reference evidence="2" key="1">
    <citation type="journal article" date="2019" name="Environ. Microbiol.">
        <title>Fungal ecological strategies reflected in gene transcription - a case study of two litter decomposers.</title>
        <authorList>
            <person name="Barbi F."/>
            <person name="Kohler A."/>
            <person name="Barry K."/>
            <person name="Baskaran P."/>
            <person name="Daum C."/>
            <person name="Fauchery L."/>
            <person name="Ihrmark K."/>
            <person name="Kuo A."/>
            <person name="LaButti K."/>
            <person name="Lipzen A."/>
            <person name="Morin E."/>
            <person name="Grigoriev I.V."/>
            <person name="Henrissat B."/>
            <person name="Lindahl B."/>
            <person name="Martin F."/>
        </authorList>
    </citation>
    <scope>NUCLEOTIDE SEQUENCE</scope>
    <source>
        <strain evidence="2">JB14</strain>
    </source>
</reference>
<protein>
    <submittedName>
        <fullName evidence="2">Uncharacterized protein</fullName>
    </submittedName>
</protein>
<feature type="region of interest" description="Disordered" evidence="1">
    <location>
        <begin position="1"/>
        <end position="89"/>
    </location>
</feature>
<evidence type="ECO:0000256" key="1">
    <source>
        <dbReference type="SAM" id="MobiDB-lite"/>
    </source>
</evidence>
<organism evidence="2 3">
    <name type="scientific">Gymnopus androsaceus JB14</name>
    <dbReference type="NCBI Taxonomy" id="1447944"/>
    <lineage>
        <taxon>Eukaryota</taxon>
        <taxon>Fungi</taxon>
        <taxon>Dikarya</taxon>
        <taxon>Basidiomycota</taxon>
        <taxon>Agaricomycotina</taxon>
        <taxon>Agaricomycetes</taxon>
        <taxon>Agaricomycetidae</taxon>
        <taxon>Agaricales</taxon>
        <taxon>Marasmiineae</taxon>
        <taxon>Omphalotaceae</taxon>
        <taxon>Gymnopus</taxon>
    </lineage>
</organism>
<dbReference type="OrthoDB" id="3129684at2759"/>
<gene>
    <name evidence="2" type="ORF">BT96DRAFT_938492</name>
</gene>
<evidence type="ECO:0000313" key="2">
    <source>
        <dbReference type="EMBL" id="KAE9400685.1"/>
    </source>
</evidence>
<dbReference type="EMBL" id="ML769454">
    <property type="protein sequence ID" value="KAE9400685.1"/>
    <property type="molecule type" value="Genomic_DNA"/>
</dbReference>
<sequence length="508" mass="54149">MATDSGHDPTTSSSQPNGRLSAQTPSRVPPTGPSRIPFQAGQQSGSPSQGQFGSADPSLVRLLRDDQASPNRVRQEQEDEHRDPDWRDVSPCNQLCSVSGVQTKSAMAAGCSSTHTVIQLIPAYVHGLIPGFQGNNRCSCSLLSSRAASCSSFQITNFSPASAAGHSMSSAILSTAAALCAPWSISGTSVLPTHAGRLSSIHSPGQVAEVAKVPGKTKKVWALPSQIQANSFNAPFRAKHSFNVTSSTLYEQDGRPSYPCQSFSTSIDIGHALSLDASGNKVVLKQASGFRDDSMESMSSQEWQIIAANMPQLIEEEWIPEGYFVTGSDLATEVTGMFANLFHLVTARPDYLIWQQILKQEAIHCYSRGKEDNGGGSCSPGIGIGDPTNFNTSNRRIPTHVVGMVRGRIPFGHAMATPQPLVPFAALKRPLETPMFAPSVVENTDLETTRKKQRTSSRREVESGLTAMAITSALGTTASWAAPERTIATPTPVEDMDAPEAQGVVTAP</sequence>
<feature type="compositionally biased region" description="Basic and acidic residues" evidence="1">
    <location>
        <begin position="62"/>
        <end position="88"/>
    </location>
</feature>
<feature type="region of interest" description="Disordered" evidence="1">
    <location>
        <begin position="488"/>
        <end position="508"/>
    </location>
</feature>
<name>A0A6A4HVM8_9AGAR</name>
<proteinExistence type="predicted"/>
<feature type="compositionally biased region" description="Polar residues" evidence="1">
    <location>
        <begin position="8"/>
        <end position="26"/>
    </location>
</feature>
<dbReference type="Proteomes" id="UP000799118">
    <property type="component" value="Unassembled WGS sequence"/>
</dbReference>
<accession>A0A6A4HVM8</accession>
<feature type="compositionally biased region" description="Low complexity" evidence="1">
    <location>
        <begin position="37"/>
        <end position="55"/>
    </location>
</feature>
<evidence type="ECO:0000313" key="3">
    <source>
        <dbReference type="Proteomes" id="UP000799118"/>
    </source>
</evidence>
<keyword evidence="3" id="KW-1185">Reference proteome</keyword>